<comment type="caution">
    <text evidence="2">The sequence shown here is derived from an EMBL/GenBank/DDBJ whole genome shotgun (WGS) entry which is preliminary data.</text>
</comment>
<dbReference type="InterPro" id="IPR017853">
    <property type="entry name" value="GH"/>
</dbReference>
<name>A0A3S5AP11_9PLAT</name>
<organism evidence="2 3">
    <name type="scientific">Protopolystoma xenopodis</name>
    <dbReference type="NCBI Taxonomy" id="117903"/>
    <lineage>
        <taxon>Eukaryota</taxon>
        <taxon>Metazoa</taxon>
        <taxon>Spiralia</taxon>
        <taxon>Lophotrochozoa</taxon>
        <taxon>Platyhelminthes</taxon>
        <taxon>Monogenea</taxon>
        <taxon>Polyopisthocotylea</taxon>
        <taxon>Polystomatidea</taxon>
        <taxon>Polystomatidae</taxon>
        <taxon>Protopolystoma</taxon>
    </lineage>
</organism>
<dbReference type="Gene3D" id="3.20.20.80">
    <property type="entry name" value="Glycosidases"/>
    <property type="match status" value="1"/>
</dbReference>
<dbReference type="SUPFAM" id="SSF51445">
    <property type="entry name" value="(Trans)glycosidases"/>
    <property type="match status" value="1"/>
</dbReference>
<dbReference type="GO" id="GO:0005980">
    <property type="term" value="P:glycogen catabolic process"/>
    <property type="evidence" value="ECO:0007669"/>
    <property type="project" value="InterPro"/>
</dbReference>
<dbReference type="GO" id="GO:0004134">
    <property type="term" value="F:4-alpha-glucanotransferase activity"/>
    <property type="evidence" value="ECO:0007669"/>
    <property type="project" value="InterPro"/>
</dbReference>
<dbReference type="Proteomes" id="UP000784294">
    <property type="component" value="Unassembled WGS sequence"/>
</dbReference>
<dbReference type="AlphaFoldDB" id="A0A3S5AP11"/>
<accession>A0A3S5AP11</accession>
<dbReference type="EMBL" id="CAAALY010095128">
    <property type="protein sequence ID" value="VEL28445.1"/>
    <property type="molecule type" value="Genomic_DNA"/>
</dbReference>
<dbReference type="OrthoDB" id="10248904at2759"/>
<dbReference type="InterPro" id="IPR032792">
    <property type="entry name" value="AGL_glucanoTrfase"/>
</dbReference>
<dbReference type="PANTHER" id="PTHR10569">
    <property type="entry name" value="GLYCOGEN DEBRANCHING ENZYME"/>
    <property type="match status" value="1"/>
</dbReference>
<dbReference type="Pfam" id="PF14701">
    <property type="entry name" value="hDGE_amylase"/>
    <property type="match status" value="1"/>
</dbReference>
<dbReference type="PANTHER" id="PTHR10569:SF2">
    <property type="entry name" value="GLYCOGEN DEBRANCHING ENZYME"/>
    <property type="match status" value="1"/>
</dbReference>
<protein>
    <recommendedName>
        <fullName evidence="1">Glycogen debranching enzyme glucanotransferase domain-containing protein</fullName>
    </recommendedName>
</protein>
<evidence type="ECO:0000313" key="3">
    <source>
        <dbReference type="Proteomes" id="UP000784294"/>
    </source>
</evidence>
<feature type="domain" description="Glycogen debranching enzyme glucanotransferase" evidence="1">
    <location>
        <begin position="1"/>
        <end position="43"/>
    </location>
</feature>
<gene>
    <name evidence="2" type="ORF">PXEA_LOCUS21885</name>
</gene>
<sequence length="83" mass="9414">MTTYAELTARIFHAVRLDNCHSTPLHVAQYMLDKARSIRPNLYIVAELFTGSEDLDNIFINRLGINSLIRGRETSNARLASVH</sequence>
<reference evidence="2" key="1">
    <citation type="submission" date="2018-11" db="EMBL/GenBank/DDBJ databases">
        <authorList>
            <consortium name="Pathogen Informatics"/>
        </authorList>
    </citation>
    <scope>NUCLEOTIDE SEQUENCE</scope>
</reference>
<evidence type="ECO:0000313" key="2">
    <source>
        <dbReference type="EMBL" id="VEL28445.1"/>
    </source>
</evidence>
<evidence type="ECO:0000259" key="1">
    <source>
        <dbReference type="Pfam" id="PF14701"/>
    </source>
</evidence>
<dbReference type="InterPro" id="IPR010401">
    <property type="entry name" value="AGL/Gdb1"/>
</dbReference>
<keyword evidence="3" id="KW-1185">Reference proteome</keyword>
<proteinExistence type="predicted"/>
<dbReference type="GO" id="GO:0004135">
    <property type="term" value="F:amylo-alpha-1,6-glucosidase activity"/>
    <property type="evidence" value="ECO:0007669"/>
    <property type="project" value="InterPro"/>
</dbReference>